<dbReference type="GO" id="GO:0072344">
    <property type="term" value="P:rescue of stalled ribosome"/>
    <property type="evidence" value="ECO:0007669"/>
    <property type="project" value="TreeGrafter"/>
</dbReference>
<dbReference type="GO" id="GO:0043023">
    <property type="term" value="F:ribosomal large subunit binding"/>
    <property type="evidence" value="ECO:0007669"/>
    <property type="project" value="TreeGrafter"/>
</dbReference>
<dbReference type="Pfam" id="PF05833">
    <property type="entry name" value="NFACT_N"/>
    <property type="match status" value="1"/>
</dbReference>
<feature type="region of interest" description="Disordered" evidence="1">
    <location>
        <begin position="22"/>
        <end position="56"/>
    </location>
</feature>
<dbReference type="GO" id="GO:1990112">
    <property type="term" value="C:RQC complex"/>
    <property type="evidence" value="ECO:0007669"/>
    <property type="project" value="TreeGrafter"/>
</dbReference>
<accession>A0A832I569</accession>
<comment type="caution">
    <text evidence="3">The sequence shown here is derived from an EMBL/GenBank/DDBJ whole genome shotgun (WGS) entry which is preliminary data.</text>
</comment>
<dbReference type="PANTHER" id="PTHR15239">
    <property type="entry name" value="NUCLEAR EXPORT MEDIATOR FACTOR NEMF"/>
    <property type="match status" value="1"/>
</dbReference>
<proteinExistence type="predicted"/>
<gene>
    <name evidence="3" type="ORF">ENR23_10335</name>
</gene>
<dbReference type="InterPro" id="IPR051608">
    <property type="entry name" value="RQC_Subunit_NEMF"/>
</dbReference>
<dbReference type="InterPro" id="IPR008532">
    <property type="entry name" value="NFACT_RNA-bd"/>
</dbReference>
<dbReference type="GO" id="GO:0000049">
    <property type="term" value="F:tRNA binding"/>
    <property type="evidence" value="ECO:0007669"/>
    <property type="project" value="TreeGrafter"/>
</dbReference>
<dbReference type="PANTHER" id="PTHR15239:SF6">
    <property type="entry name" value="RIBOSOME QUALITY CONTROL COMPLEX SUBUNIT NEMF"/>
    <property type="match status" value="1"/>
</dbReference>
<evidence type="ECO:0000313" key="3">
    <source>
        <dbReference type="EMBL" id="HGZ43804.1"/>
    </source>
</evidence>
<sequence>MHSRSPRGILAARVAAQRGRALACPPMSPPDHERHPVTGRGERGCPSAEGGGHSRHPSIERAHAIVRALKKHRGRLARKLEAVRGDLAEAERAPLYRRYGQALLVYLRHVPKRAARVRVPDPADTSHELDIALDPHLNAQQNAARYFKRAAKAERALEEIPPRIAAVEREIEDLAALIARAAQVLAAPADPDAPADEALAKALETALNQLPPALRAEVEPAPRAGAPRVTAAAIARGEARAPSSKLQPRRFRSAEGWDVLIGRNNEGNDYLTLHLARPEDYWFHVHGCPGSHVVLRRGKGKNEPSRQTIEEVASWAAFFSQARTAGKVPVIVTQKKYVRKPRKAPPGTVVCERERTVMVRPVEPKVEVREAEREAG</sequence>
<dbReference type="AlphaFoldDB" id="A0A832I569"/>
<evidence type="ECO:0000259" key="2">
    <source>
        <dbReference type="Pfam" id="PF05670"/>
    </source>
</evidence>
<dbReference type="EMBL" id="DSQF01000020">
    <property type="protein sequence ID" value="HGZ43804.1"/>
    <property type="molecule type" value="Genomic_DNA"/>
</dbReference>
<feature type="compositionally biased region" description="Basic and acidic residues" evidence="1">
    <location>
        <begin position="30"/>
        <end position="43"/>
    </location>
</feature>
<evidence type="ECO:0000256" key="1">
    <source>
        <dbReference type="SAM" id="MobiDB-lite"/>
    </source>
</evidence>
<protein>
    <submittedName>
        <fullName evidence="3">DUF814 domain-containing protein</fullName>
    </submittedName>
</protein>
<name>A0A832I569_UNCEI</name>
<dbReference type="Pfam" id="PF05670">
    <property type="entry name" value="NFACT-R_1"/>
    <property type="match status" value="1"/>
</dbReference>
<organism evidence="3">
    <name type="scientific">Eiseniibacteriota bacterium</name>
    <dbReference type="NCBI Taxonomy" id="2212470"/>
    <lineage>
        <taxon>Bacteria</taxon>
        <taxon>Candidatus Eiseniibacteriota</taxon>
    </lineage>
</organism>
<feature type="domain" description="NFACT RNA-binding" evidence="2">
    <location>
        <begin position="249"/>
        <end position="349"/>
    </location>
</feature>
<reference evidence="3" key="1">
    <citation type="journal article" date="2020" name="mSystems">
        <title>Genome- and Community-Level Interaction Insights into Carbon Utilization and Element Cycling Functions of Hydrothermarchaeota in Hydrothermal Sediment.</title>
        <authorList>
            <person name="Zhou Z."/>
            <person name="Liu Y."/>
            <person name="Xu W."/>
            <person name="Pan J."/>
            <person name="Luo Z.H."/>
            <person name="Li M."/>
        </authorList>
    </citation>
    <scope>NUCLEOTIDE SEQUENCE [LARGE SCALE GENOMIC DNA]</scope>
    <source>
        <strain evidence="3">SpSt-381</strain>
    </source>
</reference>